<sequence>METGVDFSLLFTSVIRPKLVGRTEWLEDQVDDICFICDLPFNFIKRRHHCRRCGRIVCADCSRYTQMTDAATAALQCLSRTTALAAMRTVHMALSGSGDPVKARLSLPAADPIPAGGAVVWRCVEGVQEYISVADQGEAGESVIAALERLKAMIRECDSTRDVWRVTDDHERFISTAVAMSLAYSDYYGSGAGKANSIVKWGQCHVLVTISKRDWMGELKKLDPERAKGPKRTGARGTGGRGGRRGRHTAGGVRGRL</sequence>
<dbReference type="InterPro" id="IPR017455">
    <property type="entry name" value="Znf_FYVE-rel"/>
</dbReference>
<dbReference type="EMBL" id="BDIP01000037">
    <property type="protein sequence ID" value="GIQ79649.1"/>
    <property type="molecule type" value="Genomic_DNA"/>
</dbReference>
<evidence type="ECO:0000256" key="1">
    <source>
        <dbReference type="ARBA" id="ARBA00022723"/>
    </source>
</evidence>
<dbReference type="Gene3D" id="3.30.40.10">
    <property type="entry name" value="Zinc/RING finger domain, C3HC4 (zinc finger)"/>
    <property type="match status" value="1"/>
</dbReference>
<gene>
    <name evidence="7" type="ORF">KIPB_000321</name>
</gene>
<feature type="domain" description="FYVE-type" evidence="6">
    <location>
        <begin position="28"/>
        <end position="62"/>
    </location>
</feature>
<dbReference type="PANTHER" id="PTHR39490">
    <property type="entry name" value="ARRESTIN DOMAIN-CONTAINING PROTEIN D"/>
    <property type="match status" value="1"/>
</dbReference>
<comment type="caution">
    <text evidence="7">The sequence shown here is derived from an EMBL/GenBank/DDBJ whole genome shotgun (WGS) entry which is preliminary data.</text>
</comment>
<dbReference type="SMART" id="SM00064">
    <property type="entry name" value="FYVE"/>
    <property type="match status" value="1"/>
</dbReference>
<accession>A0A9K3GDD9</accession>
<evidence type="ECO:0000256" key="3">
    <source>
        <dbReference type="ARBA" id="ARBA00022833"/>
    </source>
</evidence>
<keyword evidence="1" id="KW-0479">Metal-binding</keyword>
<dbReference type="Pfam" id="PF01363">
    <property type="entry name" value="FYVE"/>
    <property type="match status" value="1"/>
</dbReference>
<dbReference type="OrthoDB" id="660555at2759"/>
<evidence type="ECO:0000256" key="4">
    <source>
        <dbReference type="PROSITE-ProRule" id="PRU00091"/>
    </source>
</evidence>
<keyword evidence="2 4" id="KW-0863">Zinc-finger</keyword>
<evidence type="ECO:0000259" key="6">
    <source>
        <dbReference type="PROSITE" id="PS50178"/>
    </source>
</evidence>
<evidence type="ECO:0000313" key="8">
    <source>
        <dbReference type="Proteomes" id="UP000265618"/>
    </source>
</evidence>
<dbReference type="InterPro" id="IPR000306">
    <property type="entry name" value="Znf_FYVE"/>
</dbReference>
<keyword evidence="8" id="KW-1185">Reference proteome</keyword>
<dbReference type="InterPro" id="IPR052113">
    <property type="entry name" value="FYVE-type_Zinc_Finger"/>
</dbReference>
<reference evidence="7 8" key="1">
    <citation type="journal article" date="2018" name="PLoS ONE">
        <title>The draft genome of Kipferlia bialata reveals reductive genome evolution in fornicate parasites.</title>
        <authorList>
            <person name="Tanifuji G."/>
            <person name="Takabayashi S."/>
            <person name="Kume K."/>
            <person name="Takagi M."/>
            <person name="Nakayama T."/>
            <person name="Kamikawa R."/>
            <person name="Inagaki Y."/>
            <person name="Hashimoto T."/>
        </authorList>
    </citation>
    <scope>NUCLEOTIDE SEQUENCE [LARGE SCALE GENOMIC DNA]</scope>
    <source>
        <strain evidence="7">NY0173</strain>
    </source>
</reference>
<evidence type="ECO:0000256" key="2">
    <source>
        <dbReference type="ARBA" id="ARBA00022771"/>
    </source>
</evidence>
<evidence type="ECO:0000313" key="7">
    <source>
        <dbReference type="EMBL" id="GIQ79649.1"/>
    </source>
</evidence>
<organism evidence="7 8">
    <name type="scientific">Kipferlia bialata</name>
    <dbReference type="NCBI Taxonomy" id="797122"/>
    <lineage>
        <taxon>Eukaryota</taxon>
        <taxon>Metamonada</taxon>
        <taxon>Carpediemonas-like organisms</taxon>
        <taxon>Kipferlia</taxon>
    </lineage>
</organism>
<feature type="region of interest" description="Disordered" evidence="5">
    <location>
        <begin position="221"/>
        <end position="257"/>
    </location>
</feature>
<dbReference type="InterPro" id="IPR013083">
    <property type="entry name" value="Znf_RING/FYVE/PHD"/>
</dbReference>
<dbReference type="AlphaFoldDB" id="A0A9K3GDD9"/>
<dbReference type="SUPFAM" id="SSF57903">
    <property type="entry name" value="FYVE/PHD zinc finger"/>
    <property type="match status" value="1"/>
</dbReference>
<dbReference type="PANTHER" id="PTHR39490:SF8">
    <property type="entry name" value="ZINC FINGER FYVE DOMAIN-CONTAINING PROTEIN 21"/>
    <property type="match status" value="1"/>
</dbReference>
<protein>
    <recommendedName>
        <fullName evidence="6">FYVE-type domain-containing protein</fullName>
    </recommendedName>
</protein>
<name>A0A9K3GDD9_9EUKA</name>
<proteinExistence type="predicted"/>
<evidence type="ECO:0000256" key="5">
    <source>
        <dbReference type="SAM" id="MobiDB-lite"/>
    </source>
</evidence>
<dbReference type="PROSITE" id="PS50178">
    <property type="entry name" value="ZF_FYVE"/>
    <property type="match status" value="1"/>
</dbReference>
<keyword evidence="3" id="KW-0862">Zinc</keyword>
<dbReference type="Proteomes" id="UP000265618">
    <property type="component" value="Unassembled WGS sequence"/>
</dbReference>
<dbReference type="GO" id="GO:0008270">
    <property type="term" value="F:zinc ion binding"/>
    <property type="evidence" value="ECO:0007669"/>
    <property type="project" value="UniProtKB-KW"/>
</dbReference>
<dbReference type="InterPro" id="IPR011011">
    <property type="entry name" value="Znf_FYVE_PHD"/>
</dbReference>